<dbReference type="Proteomes" id="UP000235392">
    <property type="component" value="Unassembled WGS sequence"/>
</dbReference>
<dbReference type="STRING" id="200324.A0A2N5UBC2"/>
<feature type="domain" description="C2H2-type" evidence="6">
    <location>
        <begin position="30"/>
        <end position="55"/>
    </location>
</feature>
<gene>
    <name evidence="8" type="ORF">PCANC_14858</name>
    <name evidence="7" type="ORF">PCASD_15335</name>
</gene>
<dbReference type="InterPro" id="IPR036236">
    <property type="entry name" value="Znf_C2H2_sf"/>
</dbReference>
<evidence type="ECO:0000259" key="6">
    <source>
        <dbReference type="PROSITE" id="PS50157"/>
    </source>
</evidence>
<evidence type="ECO:0000256" key="2">
    <source>
        <dbReference type="ARBA" id="ARBA00022737"/>
    </source>
</evidence>
<dbReference type="Gene3D" id="3.30.160.60">
    <property type="entry name" value="Classic Zinc Finger"/>
    <property type="match status" value="2"/>
</dbReference>
<dbReference type="OrthoDB" id="6077919at2759"/>
<dbReference type="PROSITE" id="PS00028">
    <property type="entry name" value="ZINC_FINGER_C2H2_1"/>
    <property type="match status" value="3"/>
</dbReference>
<keyword evidence="2" id="KW-0677">Repeat</keyword>
<dbReference type="Pfam" id="PF12874">
    <property type="entry name" value="zf-met"/>
    <property type="match status" value="2"/>
</dbReference>
<keyword evidence="3 5" id="KW-0863">Zinc-finger</keyword>
<evidence type="ECO:0000256" key="1">
    <source>
        <dbReference type="ARBA" id="ARBA00022723"/>
    </source>
</evidence>
<reference evidence="9 10" key="1">
    <citation type="submission" date="2017-11" db="EMBL/GenBank/DDBJ databases">
        <title>De novo assembly and phasing of dikaryotic genomes from two isolates of Puccinia coronata f. sp. avenae, the causal agent of oat crown rust.</title>
        <authorList>
            <person name="Miller M.E."/>
            <person name="Zhang Y."/>
            <person name="Omidvar V."/>
            <person name="Sperschneider J."/>
            <person name="Schwessinger B."/>
            <person name="Raley C."/>
            <person name="Palmer J.M."/>
            <person name="Garnica D."/>
            <person name="Upadhyaya N."/>
            <person name="Rathjen J."/>
            <person name="Taylor J.M."/>
            <person name="Park R.F."/>
            <person name="Dodds P.N."/>
            <person name="Hirsch C.D."/>
            <person name="Kianian S.F."/>
            <person name="Figueroa M."/>
        </authorList>
    </citation>
    <scope>NUCLEOTIDE SEQUENCE [LARGE SCALE GENOMIC DNA]</scope>
    <source>
        <strain evidence="8">12NC29</strain>
        <strain evidence="7">12SD80</strain>
    </source>
</reference>
<keyword evidence="1" id="KW-0479">Metal-binding</keyword>
<dbReference type="Proteomes" id="UP000235388">
    <property type="component" value="Unassembled WGS sequence"/>
</dbReference>
<feature type="domain" description="C2H2-type" evidence="6">
    <location>
        <begin position="4"/>
        <end position="29"/>
    </location>
</feature>
<organism evidence="7 10">
    <name type="scientific">Puccinia coronata f. sp. avenae</name>
    <dbReference type="NCBI Taxonomy" id="200324"/>
    <lineage>
        <taxon>Eukaryota</taxon>
        <taxon>Fungi</taxon>
        <taxon>Dikarya</taxon>
        <taxon>Basidiomycota</taxon>
        <taxon>Pucciniomycotina</taxon>
        <taxon>Pucciniomycetes</taxon>
        <taxon>Pucciniales</taxon>
        <taxon>Pucciniaceae</taxon>
        <taxon>Puccinia</taxon>
    </lineage>
</organism>
<dbReference type="PANTHER" id="PTHR24409">
    <property type="entry name" value="ZINC FINGER PROTEIN 142"/>
    <property type="match status" value="1"/>
</dbReference>
<keyword evidence="9" id="KW-1185">Reference proteome</keyword>
<accession>A0A2N5UBC2</accession>
<evidence type="ECO:0000256" key="5">
    <source>
        <dbReference type="PROSITE-ProRule" id="PRU00042"/>
    </source>
</evidence>
<comment type="caution">
    <text evidence="7">The sequence shown here is derived from an EMBL/GenBank/DDBJ whole genome shotgun (WGS) entry which is preliminary data.</text>
</comment>
<dbReference type="EMBL" id="PGCJ01000195">
    <property type="protein sequence ID" value="PLW39388.1"/>
    <property type="molecule type" value="Genomic_DNA"/>
</dbReference>
<dbReference type="GO" id="GO:0000981">
    <property type="term" value="F:DNA-binding transcription factor activity, RNA polymerase II-specific"/>
    <property type="evidence" value="ECO:0007669"/>
    <property type="project" value="TreeGrafter"/>
</dbReference>
<dbReference type="PROSITE" id="PS50157">
    <property type="entry name" value="ZINC_FINGER_C2H2_2"/>
    <property type="match status" value="3"/>
</dbReference>
<protein>
    <recommendedName>
        <fullName evidence="6">C2H2-type domain-containing protein</fullName>
    </recommendedName>
</protein>
<evidence type="ECO:0000313" key="7">
    <source>
        <dbReference type="EMBL" id="PLW35008.1"/>
    </source>
</evidence>
<evidence type="ECO:0000313" key="8">
    <source>
        <dbReference type="EMBL" id="PLW39388.1"/>
    </source>
</evidence>
<proteinExistence type="predicted"/>
<name>A0A2N5UBC2_9BASI</name>
<dbReference type="AlphaFoldDB" id="A0A2N5UBC2"/>
<evidence type="ECO:0000313" key="9">
    <source>
        <dbReference type="Proteomes" id="UP000235388"/>
    </source>
</evidence>
<dbReference type="PANTHER" id="PTHR24409:SF295">
    <property type="entry name" value="AZ2-RELATED"/>
    <property type="match status" value="1"/>
</dbReference>
<feature type="domain" description="C2H2-type" evidence="6">
    <location>
        <begin position="203"/>
        <end position="234"/>
    </location>
</feature>
<dbReference type="GO" id="GO:0000977">
    <property type="term" value="F:RNA polymerase II transcription regulatory region sequence-specific DNA binding"/>
    <property type="evidence" value="ECO:0007669"/>
    <property type="project" value="TreeGrafter"/>
</dbReference>
<evidence type="ECO:0000256" key="4">
    <source>
        <dbReference type="ARBA" id="ARBA00022833"/>
    </source>
</evidence>
<dbReference type="GO" id="GO:0005634">
    <property type="term" value="C:nucleus"/>
    <property type="evidence" value="ECO:0007669"/>
    <property type="project" value="TreeGrafter"/>
</dbReference>
<dbReference type="EMBL" id="PGCI01000186">
    <property type="protein sequence ID" value="PLW35008.1"/>
    <property type="molecule type" value="Genomic_DNA"/>
</dbReference>
<sequence>MSGYECQPCGRTFRLLRHYQEHMIHSAAHHYCAQCDRDFVDEGAIQQHLRYSDNHMVCQWCPTTVGSLRAHNRTHHEQCNQCSRWCEDSVQLHHHFRQDHWDVYCTPCQRLFANPKALRMHCSGAIHTPKSLRCPGRGCERSFISRSALIQHFEADTCASGYNLADVDRDFSQHVDTGELVVTKKLIFPAPRLEIPVDQQGRNSCRACAKSFRSRGELFAHFKSPKHKNRGHKPYICPWRQCGKDRFYSLSDVLLHMDTTDCGEHYNEQVNGMVDELLEIVAHDT</sequence>
<evidence type="ECO:0000256" key="3">
    <source>
        <dbReference type="ARBA" id="ARBA00022771"/>
    </source>
</evidence>
<keyword evidence="4" id="KW-0862">Zinc</keyword>
<dbReference type="InterPro" id="IPR013087">
    <property type="entry name" value="Znf_C2H2_type"/>
</dbReference>
<evidence type="ECO:0000313" key="10">
    <source>
        <dbReference type="Proteomes" id="UP000235392"/>
    </source>
</evidence>
<dbReference type="SMART" id="SM00355">
    <property type="entry name" value="ZnF_C2H2"/>
    <property type="match status" value="8"/>
</dbReference>
<dbReference type="GO" id="GO:0008270">
    <property type="term" value="F:zinc ion binding"/>
    <property type="evidence" value="ECO:0007669"/>
    <property type="project" value="UniProtKB-KW"/>
</dbReference>
<dbReference type="SUPFAM" id="SSF57667">
    <property type="entry name" value="beta-beta-alpha zinc fingers"/>
    <property type="match status" value="2"/>
</dbReference>